<reference evidence="4 5" key="1">
    <citation type="submission" date="2015-08" db="EMBL/GenBank/DDBJ databases">
        <authorList>
            <person name="Babu N.S."/>
            <person name="Beckwith C.J."/>
            <person name="Beseler K.G."/>
            <person name="Brison A."/>
            <person name="Carone J.V."/>
            <person name="Caskin T.P."/>
            <person name="Diamond M."/>
            <person name="Durham M.E."/>
            <person name="Foxe J.M."/>
            <person name="Go M."/>
            <person name="Henderson B.A."/>
            <person name="Jones I.B."/>
            <person name="McGettigan J.A."/>
            <person name="Micheletti S.J."/>
            <person name="Nasrallah M.E."/>
            <person name="Ortiz D."/>
            <person name="Piller C.R."/>
            <person name="Privatt S.R."/>
            <person name="Schneider S.L."/>
            <person name="Sharp S."/>
            <person name="Smith T.C."/>
            <person name="Stanton J.D."/>
            <person name="Ullery H.E."/>
            <person name="Wilson R.J."/>
            <person name="Serrano M.G."/>
            <person name="Buck G."/>
            <person name="Lee V."/>
            <person name="Wang Y."/>
            <person name="Carvalho R."/>
            <person name="Voegtly L."/>
            <person name="Shi R."/>
            <person name="Duckworth R."/>
            <person name="Johnson A."/>
            <person name="Loviza R."/>
            <person name="Walstead R."/>
            <person name="Shah Z."/>
            <person name="Kiflezghi M."/>
            <person name="Wade K."/>
            <person name="Ball S.L."/>
            <person name="Bradley K.W."/>
            <person name="Asai D.J."/>
            <person name="Bowman C.A."/>
            <person name="Russell D.A."/>
            <person name="Pope W.H."/>
            <person name="Jacobs-Sera D."/>
            <person name="Hendrix R.W."/>
            <person name="Hatfull G.F."/>
        </authorList>
    </citation>
    <scope>NUCLEOTIDE SEQUENCE [LARGE SCALE GENOMIC DNA]</scope>
    <source>
        <strain evidence="4 5">DSM 27648</strain>
    </source>
</reference>
<dbReference type="SUPFAM" id="SSF48452">
    <property type="entry name" value="TPR-like"/>
    <property type="match status" value="1"/>
</dbReference>
<evidence type="ECO:0000256" key="3">
    <source>
        <dbReference type="SAM" id="Phobius"/>
    </source>
</evidence>
<evidence type="ECO:0000313" key="5">
    <source>
        <dbReference type="Proteomes" id="UP000064967"/>
    </source>
</evidence>
<dbReference type="PROSITE" id="PS50005">
    <property type="entry name" value="TPR"/>
    <property type="match status" value="1"/>
</dbReference>
<evidence type="ECO:0000256" key="2">
    <source>
        <dbReference type="SAM" id="MobiDB-lite"/>
    </source>
</evidence>
<dbReference type="STRING" id="1391654.AKJ09_11303"/>
<evidence type="ECO:0000313" key="4">
    <source>
        <dbReference type="EMBL" id="AKV04640.1"/>
    </source>
</evidence>
<accession>A0A0K1QGS8</accession>
<keyword evidence="1" id="KW-0802">TPR repeat</keyword>
<organism evidence="4 5">
    <name type="scientific">Labilithrix luteola</name>
    <dbReference type="NCBI Taxonomy" id="1391654"/>
    <lineage>
        <taxon>Bacteria</taxon>
        <taxon>Pseudomonadati</taxon>
        <taxon>Myxococcota</taxon>
        <taxon>Polyangia</taxon>
        <taxon>Polyangiales</taxon>
        <taxon>Labilitrichaceae</taxon>
        <taxon>Labilithrix</taxon>
    </lineage>
</organism>
<dbReference type="InterPro" id="IPR019734">
    <property type="entry name" value="TPR_rpt"/>
</dbReference>
<dbReference type="Proteomes" id="UP000064967">
    <property type="component" value="Chromosome"/>
</dbReference>
<protein>
    <submittedName>
        <fullName evidence="4">Uncharacterized protein</fullName>
    </submittedName>
</protein>
<keyword evidence="3" id="KW-0472">Membrane</keyword>
<keyword evidence="5" id="KW-1185">Reference proteome</keyword>
<keyword evidence="3" id="KW-0812">Transmembrane</keyword>
<dbReference type="Gene3D" id="1.25.40.10">
    <property type="entry name" value="Tetratricopeptide repeat domain"/>
    <property type="match status" value="1"/>
</dbReference>
<proteinExistence type="predicted"/>
<dbReference type="InterPro" id="IPR011990">
    <property type="entry name" value="TPR-like_helical_dom_sf"/>
</dbReference>
<feature type="transmembrane region" description="Helical" evidence="3">
    <location>
        <begin position="267"/>
        <end position="287"/>
    </location>
</feature>
<keyword evidence="3" id="KW-1133">Transmembrane helix</keyword>
<name>A0A0K1QGS8_9BACT</name>
<dbReference type="EMBL" id="CP012333">
    <property type="protein sequence ID" value="AKV04640.1"/>
    <property type="molecule type" value="Genomic_DNA"/>
</dbReference>
<gene>
    <name evidence="4" type="ORF">AKJ09_11303</name>
</gene>
<sequence>MAVAPGVAWADGSPVAEQLFRDGRAAMKKGDYERARTMFVESQRLDPAAGTLLNLALAEEKLGKLASAWEHSGTALEGFSASDDRIAVAKKLHDDLDKRVARLTLTTSAPFPAGTKVLVDGTELSMASLGVALPQDPGPHRIVVRAPDHKDREFSLTLAERAAQTQALELGEVVDTPPLAPGPAPAAASAPPSAPEREHAETGSETTRAVGWALTVAGGVGLVVGGVTGVLTIGRKNTTDEHCNTTGCDSEGFDASKEGRTLGTVSTVAFVAGAALAVGGVSILLFAPKPRARGEAVSPASSLRLGVNGLAGSVSGTF</sequence>
<feature type="region of interest" description="Disordered" evidence="2">
    <location>
        <begin position="174"/>
        <end position="206"/>
    </location>
</feature>
<dbReference type="AlphaFoldDB" id="A0A0K1QGS8"/>
<dbReference type="KEGG" id="llu:AKJ09_11303"/>
<evidence type="ECO:0000256" key="1">
    <source>
        <dbReference type="PROSITE-ProRule" id="PRU00339"/>
    </source>
</evidence>
<feature type="repeat" description="TPR" evidence="1">
    <location>
        <begin position="16"/>
        <end position="49"/>
    </location>
</feature>